<comment type="caution">
    <text evidence="3">The sequence shown here is derived from an EMBL/GenBank/DDBJ whole genome shotgun (WGS) entry which is preliminary data.</text>
</comment>
<dbReference type="Gene3D" id="1.50.10.10">
    <property type="match status" value="1"/>
</dbReference>
<dbReference type="PANTHER" id="PTHR31616:SF0">
    <property type="entry name" value="GLUCAN 1,4-ALPHA-GLUCOSIDASE"/>
    <property type="match status" value="1"/>
</dbReference>
<protein>
    <submittedName>
        <fullName evidence="3">GH15 family glucan-1,4-alpha-glucosidase</fullName>
    </submittedName>
</protein>
<evidence type="ECO:0000313" key="4">
    <source>
        <dbReference type="Proteomes" id="UP000704762"/>
    </source>
</evidence>
<dbReference type="InterPro" id="IPR011613">
    <property type="entry name" value="GH15-like"/>
</dbReference>
<sequence length="595" mass="66542">MPLPIEDYALIGDCHTAALVGRDGSIDWLCLPRFDSPSIFGALLGGPEHGRWLLAPTDEMATSHRHYHPDTFILETVWETSTGVVTVTDVMPLHDRKAEIVRRVTGVAGTVELCQELVMRFDYSTSLPWVRRSHDAQGRECLIAAAGPNALVLRGGQLPRATDHVHRGVFEVSEGEQVDLSLMWYPSYREVPELPDVDAGIWATREWWQAWAANSDCPGPYEAEVVRSLLVLRALTHEDTGGIVAAATTSLPEQFGGSRNWDYRYSWLRDAALTLEALLSHGYRTEALNWRSWLLRAIAGDPQDIQIMYGVAGERLLPERELTWLPGYQGARPVRVGNGAVDQFQADVVGEVMVALDSARRSGIEEGEFSWPLQRALLGYVENNLHRRDSGIWEIRGQEQHFVHSRVMTWAALDRGVRAVQEHGFPGPADRWARLRDELRQEIEQRGFDSARGCYTQYYGSTGVDASLLQLPQVGFCAPDSERMLGTVKALEEELLQDGLLLRYRTEHNVDGLPPGEHPFLACSFWLVEQYARTDRVDDATELMDRLVGFANDVGLLSEEYDVKARRQAGNTPQALSHLALVRAADALAGTGRER</sequence>
<dbReference type="InterPro" id="IPR012341">
    <property type="entry name" value="6hp_glycosidase-like_sf"/>
</dbReference>
<dbReference type="InterPro" id="IPR008928">
    <property type="entry name" value="6-hairpin_glycosidase_sf"/>
</dbReference>
<dbReference type="InterPro" id="IPR045582">
    <property type="entry name" value="Trehalase-like_N"/>
</dbReference>
<evidence type="ECO:0000313" key="3">
    <source>
        <dbReference type="EMBL" id="MBM7797882.1"/>
    </source>
</evidence>
<evidence type="ECO:0000259" key="1">
    <source>
        <dbReference type="Pfam" id="PF00723"/>
    </source>
</evidence>
<dbReference type="RefSeq" id="WP_204916512.1">
    <property type="nucleotide sequence ID" value="NZ_BAAAQP010000011.1"/>
</dbReference>
<organism evidence="3 4">
    <name type="scientific">Microlunatus panaciterrae</name>
    <dbReference type="NCBI Taxonomy" id="400768"/>
    <lineage>
        <taxon>Bacteria</taxon>
        <taxon>Bacillati</taxon>
        <taxon>Actinomycetota</taxon>
        <taxon>Actinomycetes</taxon>
        <taxon>Propionibacteriales</taxon>
        <taxon>Propionibacteriaceae</taxon>
        <taxon>Microlunatus</taxon>
    </lineage>
</organism>
<dbReference type="EMBL" id="JAFBCF010000001">
    <property type="protein sequence ID" value="MBM7797882.1"/>
    <property type="molecule type" value="Genomic_DNA"/>
</dbReference>
<feature type="domain" description="Trehalase-like N-terminal" evidence="2">
    <location>
        <begin position="3"/>
        <end position="110"/>
    </location>
</feature>
<gene>
    <name evidence="3" type="ORF">JOE57_000803</name>
</gene>
<dbReference type="SUPFAM" id="SSF48208">
    <property type="entry name" value="Six-hairpin glycosidases"/>
    <property type="match status" value="1"/>
</dbReference>
<keyword evidence="4" id="KW-1185">Reference proteome</keyword>
<dbReference type="Proteomes" id="UP000704762">
    <property type="component" value="Unassembled WGS sequence"/>
</dbReference>
<feature type="domain" description="GH15-like" evidence="1">
    <location>
        <begin position="222"/>
        <end position="585"/>
    </location>
</feature>
<evidence type="ECO:0000259" key="2">
    <source>
        <dbReference type="Pfam" id="PF19291"/>
    </source>
</evidence>
<dbReference type="Pfam" id="PF19291">
    <property type="entry name" value="TREH_N"/>
    <property type="match status" value="1"/>
</dbReference>
<proteinExistence type="predicted"/>
<name>A0ABS2RFY7_9ACTN</name>
<reference evidence="3 4" key="1">
    <citation type="submission" date="2021-01" db="EMBL/GenBank/DDBJ databases">
        <title>Sequencing the genomes of 1000 actinobacteria strains.</title>
        <authorList>
            <person name="Klenk H.-P."/>
        </authorList>
    </citation>
    <scope>NUCLEOTIDE SEQUENCE [LARGE SCALE GENOMIC DNA]</scope>
    <source>
        <strain evidence="3 4">DSM 18662</strain>
    </source>
</reference>
<accession>A0ABS2RFY7</accession>
<dbReference type="Pfam" id="PF00723">
    <property type="entry name" value="Glyco_hydro_15"/>
    <property type="match status" value="1"/>
</dbReference>
<dbReference type="PANTHER" id="PTHR31616">
    <property type="entry name" value="TREHALASE"/>
    <property type="match status" value="1"/>
</dbReference>